<comment type="caution">
    <text evidence="1">The sequence shown here is derived from an EMBL/GenBank/DDBJ whole genome shotgun (WGS) entry which is preliminary data.</text>
</comment>
<accession>A0A5J4V225</accession>
<organism evidence="1 2">
    <name type="scientific">Streblomastix strix</name>
    <dbReference type="NCBI Taxonomy" id="222440"/>
    <lineage>
        <taxon>Eukaryota</taxon>
        <taxon>Metamonada</taxon>
        <taxon>Preaxostyla</taxon>
        <taxon>Oxymonadida</taxon>
        <taxon>Streblomastigidae</taxon>
        <taxon>Streblomastix</taxon>
    </lineage>
</organism>
<gene>
    <name evidence="1" type="ORF">EZS28_027717</name>
</gene>
<evidence type="ECO:0000313" key="2">
    <source>
        <dbReference type="Proteomes" id="UP000324800"/>
    </source>
</evidence>
<protein>
    <submittedName>
        <fullName evidence="1">Uncharacterized protein</fullName>
    </submittedName>
</protein>
<name>A0A5J4V225_9EUKA</name>
<evidence type="ECO:0000313" key="1">
    <source>
        <dbReference type="EMBL" id="KAA6376758.1"/>
    </source>
</evidence>
<dbReference type="Proteomes" id="UP000324800">
    <property type="component" value="Unassembled WGS sequence"/>
</dbReference>
<sequence>MRPDEIEGISLRHSAICKQTDKVDLRLQPKTKDNKYGALWRNEDITIPAKRSQIQLRLKKLLDLMGHARNSKSSKDYYVFAERLKDNEIATKLSDTRGQVECNPISNTQQSIYVSYTSVITSPLNLREMPSCNFDKQVSELLTTVSNKLVSIRCQQTFMGGYAHAVR</sequence>
<dbReference type="EMBL" id="SNRW01010306">
    <property type="protein sequence ID" value="KAA6376758.1"/>
    <property type="molecule type" value="Genomic_DNA"/>
</dbReference>
<proteinExistence type="predicted"/>
<dbReference type="AlphaFoldDB" id="A0A5J4V225"/>
<reference evidence="1 2" key="1">
    <citation type="submission" date="2019-03" db="EMBL/GenBank/DDBJ databases">
        <title>Single cell metagenomics reveals metabolic interactions within the superorganism composed of flagellate Streblomastix strix and complex community of Bacteroidetes bacteria on its surface.</title>
        <authorList>
            <person name="Treitli S.C."/>
            <person name="Kolisko M."/>
            <person name="Husnik F."/>
            <person name="Keeling P."/>
            <person name="Hampl V."/>
        </authorList>
    </citation>
    <scope>NUCLEOTIDE SEQUENCE [LARGE SCALE GENOMIC DNA]</scope>
    <source>
        <strain evidence="1">ST1C</strain>
    </source>
</reference>